<proteinExistence type="predicted"/>
<evidence type="ECO:0000313" key="2">
    <source>
        <dbReference type="Proteomes" id="UP000316621"/>
    </source>
</evidence>
<sequence length="42" mass="4772">MWVGAHIVKKKRSKSIGSGISDSDDKDLLKRKVLIEKEKAFE</sequence>
<reference evidence="1 2" key="1">
    <citation type="journal article" date="2018" name="Science">
        <title>The opium poppy genome and morphinan production.</title>
        <authorList>
            <person name="Guo L."/>
            <person name="Winzer T."/>
            <person name="Yang X."/>
            <person name="Li Y."/>
            <person name="Ning Z."/>
            <person name="He Z."/>
            <person name="Teodor R."/>
            <person name="Lu Y."/>
            <person name="Bowser T.A."/>
            <person name="Graham I.A."/>
            <person name="Ye K."/>
        </authorList>
    </citation>
    <scope>NUCLEOTIDE SEQUENCE [LARGE SCALE GENOMIC DNA]</scope>
    <source>
        <strain evidence="2">cv. HN1</strain>
        <tissue evidence="1">Leaves</tissue>
    </source>
</reference>
<dbReference type="Proteomes" id="UP000316621">
    <property type="component" value="Chromosome 7"/>
</dbReference>
<keyword evidence="2" id="KW-1185">Reference proteome</keyword>
<evidence type="ECO:0000313" key="1">
    <source>
        <dbReference type="EMBL" id="RZC71162.1"/>
    </source>
</evidence>
<dbReference type="Gramene" id="RZC71162">
    <property type="protein sequence ID" value="RZC71162"/>
    <property type="gene ID" value="C5167_034338"/>
</dbReference>
<accession>A0A4Y7KFL4</accession>
<dbReference type="EMBL" id="CM010721">
    <property type="protein sequence ID" value="RZC71162.1"/>
    <property type="molecule type" value="Genomic_DNA"/>
</dbReference>
<gene>
    <name evidence="1" type="ORF">C5167_034338</name>
</gene>
<dbReference type="AlphaFoldDB" id="A0A4Y7KFL4"/>
<organism evidence="1 2">
    <name type="scientific">Papaver somniferum</name>
    <name type="common">Opium poppy</name>
    <dbReference type="NCBI Taxonomy" id="3469"/>
    <lineage>
        <taxon>Eukaryota</taxon>
        <taxon>Viridiplantae</taxon>
        <taxon>Streptophyta</taxon>
        <taxon>Embryophyta</taxon>
        <taxon>Tracheophyta</taxon>
        <taxon>Spermatophyta</taxon>
        <taxon>Magnoliopsida</taxon>
        <taxon>Ranunculales</taxon>
        <taxon>Papaveraceae</taxon>
        <taxon>Papaveroideae</taxon>
        <taxon>Papaver</taxon>
    </lineage>
</organism>
<protein>
    <submittedName>
        <fullName evidence="1">Uncharacterized protein</fullName>
    </submittedName>
</protein>
<name>A0A4Y7KFL4_PAPSO</name>